<dbReference type="AlphaFoldDB" id="A0A286U4U8"/>
<keyword evidence="2" id="KW-1185">Reference proteome</keyword>
<evidence type="ECO:0000313" key="2">
    <source>
        <dbReference type="Proteomes" id="UP000217199"/>
    </source>
</evidence>
<evidence type="ECO:0000313" key="1">
    <source>
        <dbReference type="EMBL" id="PAV14594.1"/>
    </source>
</evidence>
<name>A0A286U4U8_9AGAM</name>
<organism evidence="1 2">
    <name type="scientific">Pyrrhoderma noxium</name>
    <dbReference type="NCBI Taxonomy" id="2282107"/>
    <lineage>
        <taxon>Eukaryota</taxon>
        <taxon>Fungi</taxon>
        <taxon>Dikarya</taxon>
        <taxon>Basidiomycota</taxon>
        <taxon>Agaricomycotina</taxon>
        <taxon>Agaricomycetes</taxon>
        <taxon>Hymenochaetales</taxon>
        <taxon>Hymenochaetaceae</taxon>
        <taxon>Pyrrhoderma</taxon>
    </lineage>
</organism>
<comment type="caution">
    <text evidence="1">The sequence shown here is derived from an EMBL/GenBank/DDBJ whole genome shotgun (WGS) entry which is preliminary data.</text>
</comment>
<protein>
    <submittedName>
        <fullName evidence="1">Uncharacterized protein</fullName>
    </submittedName>
</protein>
<accession>A0A286U4U8</accession>
<dbReference type="InParanoid" id="A0A286U4U8"/>
<dbReference type="EMBL" id="NBII01000012">
    <property type="protein sequence ID" value="PAV14594.1"/>
    <property type="molecule type" value="Genomic_DNA"/>
</dbReference>
<sequence length="189" mass="21507">MGLTSLSPKLILMLGDVIQDKELSEELAELGGSEGALHVQKDSALFRFLDGVIKEYIKEKKDNKMEKNMSPCYSCKKHKKRCIWRTQDLLCELCFSRGQKTCNDLPSNCPVSQAQNESPQVPLQHIPPYSEPKDYGPYMYPSHSAGMAYNYNAWPNEVYMDMPSPAALPPYLSNHPTLQEVEGQYSYYQ</sequence>
<reference evidence="1 2" key="1">
    <citation type="journal article" date="2017" name="Mol. Ecol.">
        <title>Comparative and population genomic landscape of Phellinus noxius: A hypervariable fungus causing root rot in trees.</title>
        <authorList>
            <person name="Chung C.L."/>
            <person name="Lee T.J."/>
            <person name="Akiba M."/>
            <person name="Lee H.H."/>
            <person name="Kuo T.H."/>
            <person name="Liu D."/>
            <person name="Ke H.M."/>
            <person name="Yokoi T."/>
            <person name="Roa M.B."/>
            <person name="Lu M.J."/>
            <person name="Chang Y.Y."/>
            <person name="Ann P.J."/>
            <person name="Tsai J.N."/>
            <person name="Chen C.Y."/>
            <person name="Tzean S.S."/>
            <person name="Ota Y."/>
            <person name="Hattori T."/>
            <person name="Sahashi N."/>
            <person name="Liou R.F."/>
            <person name="Kikuchi T."/>
            <person name="Tsai I.J."/>
        </authorList>
    </citation>
    <scope>NUCLEOTIDE SEQUENCE [LARGE SCALE GENOMIC DNA]</scope>
    <source>
        <strain evidence="1 2">FFPRI411160</strain>
    </source>
</reference>
<gene>
    <name evidence="1" type="ORF">PNOK_0967200</name>
</gene>
<dbReference type="Proteomes" id="UP000217199">
    <property type="component" value="Unassembled WGS sequence"/>
</dbReference>
<proteinExistence type="predicted"/>